<dbReference type="InterPro" id="IPR003316">
    <property type="entry name" value="E2F_WHTH_DNA-bd_dom"/>
</dbReference>
<feature type="region of interest" description="Disordered" evidence="6">
    <location>
        <begin position="15"/>
        <end position="61"/>
    </location>
</feature>
<evidence type="ECO:0000256" key="3">
    <source>
        <dbReference type="ARBA" id="ARBA00023125"/>
    </source>
</evidence>
<dbReference type="Pfam" id="PF02319">
    <property type="entry name" value="WHD_E2F_TDP"/>
    <property type="match status" value="1"/>
</dbReference>
<comment type="caution">
    <text evidence="8">The sequence shown here is derived from an EMBL/GenBank/DDBJ whole genome shotgun (WGS) entry which is preliminary data.</text>
</comment>
<comment type="similarity">
    <text evidence="1 5">Belongs to the E2F/DP family.</text>
</comment>
<accession>A0A9P1I4Q7</accession>
<keyword evidence="5" id="KW-0539">Nucleus</keyword>
<protein>
    <recommendedName>
        <fullName evidence="7">E2F/DP family winged-helix DNA-binding domain-containing protein</fullName>
    </recommendedName>
</protein>
<organism evidence="8 9">
    <name type="scientific">Caenorhabditis angaria</name>
    <dbReference type="NCBI Taxonomy" id="860376"/>
    <lineage>
        <taxon>Eukaryota</taxon>
        <taxon>Metazoa</taxon>
        <taxon>Ecdysozoa</taxon>
        <taxon>Nematoda</taxon>
        <taxon>Chromadorea</taxon>
        <taxon>Rhabditida</taxon>
        <taxon>Rhabditina</taxon>
        <taxon>Rhabditomorpha</taxon>
        <taxon>Rhabditoidea</taxon>
        <taxon>Rhabditidae</taxon>
        <taxon>Peloderinae</taxon>
        <taxon>Caenorhabditis</taxon>
    </lineage>
</organism>
<dbReference type="GO" id="GO:0000981">
    <property type="term" value="F:DNA-binding transcription factor activity, RNA polymerase II-specific"/>
    <property type="evidence" value="ECO:0007669"/>
    <property type="project" value="TreeGrafter"/>
</dbReference>
<dbReference type="SMART" id="SM01372">
    <property type="entry name" value="E2F_TDP"/>
    <property type="match status" value="1"/>
</dbReference>
<sequence>MSMPILFKNLPSDGAEINLHDISPTSESKQKSEVKSSQEKSKSSSKTEKPNNPLGLTTSSRYENSLLETTRKFMMLKQITRDKILNLNDAADFLEVPKRRLYDISNVLEGISFVEKIGKNAIRWRDEVPDHIKQKQLEQDVEVLEEQEKNIDAFVHDCKSLCKLVKENPVDIPYMYVSKSEISKFDEKNKTSTFVVRSSCKDIDIKIDDYSESGSHMFIRTKNKQQLEVLFCENPENSSKSTTKCSNDSSTQNNLNSVVFLSIEKPASPPMRPWNNLAQPPSLLDVYL</sequence>
<dbReference type="OrthoDB" id="1743261at2759"/>
<keyword evidence="2 5" id="KW-0805">Transcription regulation</keyword>
<dbReference type="GO" id="GO:0090575">
    <property type="term" value="C:RNA polymerase II transcription regulator complex"/>
    <property type="evidence" value="ECO:0007669"/>
    <property type="project" value="TreeGrafter"/>
</dbReference>
<dbReference type="SUPFAM" id="SSF46785">
    <property type="entry name" value="Winged helix' DNA-binding domain"/>
    <property type="match status" value="1"/>
</dbReference>
<dbReference type="GO" id="GO:0000978">
    <property type="term" value="F:RNA polymerase II cis-regulatory region sequence-specific DNA binding"/>
    <property type="evidence" value="ECO:0007669"/>
    <property type="project" value="InterPro"/>
</dbReference>
<dbReference type="SUPFAM" id="SSF144074">
    <property type="entry name" value="E2F-DP heterodimerization region"/>
    <property type="match status" value="1"/>
</dbReference>
<dbReference type="AlphaFoldDB" id="A0A9P1I4Q7"/>
<dbReference type="Proteomes" id="UP001152747">
    <property type="component" value="Unassembled WGS sequence"/>
</dbReference>
<keyword evidence="3 5" id="KW-0238">DNA-binding</keyword>
<evidence type="ECO:0000313" key="8">
    <source>
        <dbReference type="EMBL" id="CAI5438241.1"/>
    </source>
</evidence>
<dbReference type="Gene3D" id="6.10.250.540">
    <property type="match status" value="1"/>
</dbReference>
<comment type="subcellular location">
    <subcellularLocation>
        <location evidence="5">Nucleus</location>
    </subcellularLocation>
</comment>
<evidence type="ECO:0000256" key="1">
    <source>
        <dbReference type="ARBA" id="ARBA00010940"/>
    </source>
</evidence>
<dbReference type="InterPro" id="IPR037241">
    <property type="entry name" value="E2F-DP_heterodim"/>
</dbReference>
<dbReference type="PANTHER" id="PTHR12081">
    <property type="entry name" value="TRANSCRIPTION FACTOR E2F"/>
    <property type="match status" value="1"/>
</dbReference>
<name>A0A9P1I4Q7_9PELO</name>
<evidence type="ECO:0000259" key="7">
    <source>
        <dbReference type="SMART" id="SM01372"/>
    </source>
</evidence>
<keyword evidence="9" id="KW-1185">Reference proteome</keyword>
<dbReference type="EMBL" id="CANHGI010000001">
    <property type="protein sequence ID" value="CAI5438241.1"/>
    <property type="molecule type" value="Genomic_DNA"/>
</dbReference>
<evidence type="ECO:0000313" key="9">
    <source>
        <dbReference type="Proteomes" id="UP001152747"/>
    </source>
</evidence>
<evidence type="ECO:0000256" key="2">
    <source>
        <dbReference type="ARBA" id="ARBA00023015"/>
    </source>
</evidence>
<keyword evidence="4 5" id="KW-0804">Transcription</keyword>
<dbReference type="PANTHER" id="PTHR12081:SF18">
    <property type="entry name" value="TRANSCRIPTION FACTOR E2F2-RELATED"/>
    <property type="match status" value="1"/>
</dbReference>
<feature type="domain" description="E2F/DP family winged-helix DNA-binding" evidence="7">
    <location>
        <begin position="61"/>
        <end position="126"/>
    </location>
</feature>
<reference evidence="8" key="1">
    <citation type="submission" date="2022-11" db="EMBL/GenBank/DDBJ databases">
        <authorList>
            <person name="Kikuchi T."/>
        </authorList>
    </citation>
    <scope>NUCLEOTIDE SEQUENCE</scope>
    <source>
        <strain evidence="8">PS1010</strain>
    </source>
</reference>
<evidence type="ECO:0000256" key="4">
    <source>
        <dbReference type="ARBA" id="ARBA00023163"/>
    </source>
</evidence>
<dbReference type="InterPro" id="IPR036388">
    <property type="entry name" value="WH-like_DNA-bd_sf"/>
</dbReference>
<dbReference type="InterPro" id="IPR036390">
    <property type="entry name" value="WH_DNA-bd_sf"/>
</dbReference>
<feature type="compositionally biased region" description="Basic and acidic residues" evidence="6">
    <location>
        <begin position="28"/>
        <end position="49"/>
    </location>
</feature>
<dbReference type="InterPro" id="IPR015633">
    <property type="entry name" value="E2F"/>
</dbReference>
<evidence type="ECO:0000256" key="6">
    <source>
        <dbReference type="SAM" id="MobiDB-lite"/>
    </source>
</evidence>
<proteinExistence type="inferred from homology"/>
<evidence type="ECO:0000256" key="5">
    <source>
        <dbReference type="RuleBase" id="RU003796"/>
    </source>
</evidence>
<dbReference type="Gene3D" id="1.10.10.10">
    <property type="entry name" value="Winged helix-like DNA-binding domain superfamily/Winged helix DNA-binding domain"/>
    <property type="match status" value="1"/>
</dbReference>
<gene>
    <name evidence="8" type="ORF">CAMP_LOCUS878</name>
</gene>